<name>A0A285D4M0_9RHOB</name>
<dbReference type="CDD" id="cd04659">
    <property type="entry name" value="Piwi_piwi-like_ProArk"/>
    <property type="match status" value="1"/>
</dbReference>
<dbReference type="Gene3D" id="3.40.50.2300">
    <property type="match status" value="1"/>
</dbReference>
<dbReference type="InterPro" id="IPR012337">
    <property type="entry name" value="RNaseH-like_sf"/>
</dbReference>
<proteinExistence type="inferred from homology"/>
<dbReference type="EMBL" id="OAOQ01000020">
    <property type="protein sequence ID" value="SNX74258.1"/>
    <property type="molecule type" value="Genomic_DNA"/>
</dbReference>
<dbReference type="SMART" id="SM00950">
    <property type="entry name" value="Piwi"/>
    <property type="match status" value="1"/>
</dbReference>
<dbReference type="Proteomes" id="UP000219467">
    <property type="component" value="Unassembled WGS sequence"/>
</dbReference>
<protein>
    <recommendedName>
        <fullName evidence="2">Protein argonaute</fullName>
    </recommendedName>
</protein>
<evidence type="ECO:0000259" key="3">
    <source>
        <dbReference type="SMART" id="SM00950"/>
    </source>
</evidence>
<dbReference type="InterPro" id="IPR003165">
    <property type="entry name" value="Piwi"/>
</dbReference>
<dbReference type="RefSeq" id="WP_097031605.1">
    <property type="nucleotide sequence ID" value="NZ_OAOQ01000020.1"/>
</dbReference>
<dbReference type="InterPro" id="IPR036397">
    <property type="entry name" value="RNaseH_sf"/>
</dbReference>
<dbReference type="GO" id="GO:0003676">
    <property type="term" value="F:nucleic acid binding"/>
    <property type="evidence" value="ECO:0007669"/>
    <property type="project" value="InterPro"/>
</dbReference>
<keyword evidence="5" id="KW-1185">Reference proteome</keyword>
<evidence type="ECO:0000313" key="4">
    <source>
        <dbReference type="EMBL" id="SNX74258.1"/>
    </source>
</evidence>
<dbReference type="OrthoDB" id="580851at2"/>
<dbReference type="SUPFAM" id="SSF53098">
    <property type="entry name" value="Ribonuclease H-like"/>
    <property type="match status" value="1"/>
</dbReference>
<dbReference type="AlphaFoldDB" id="A0A285D4M0"/>
<accession>A0A285D4M0</accession>
<gene>
    <name evidence="4" type="ORF">SAMN05878503_12060</name>
</gene>
<evidence type="ECO:0000313" key="5">
    <source>
        <dbReference type="Proteomes" id="UP000219467"/>
    </source>
</evidence>
<comment type="similarity">
    <text evidence="1">Belongs to the argonaute family. Long pAgo subfamily.</text>
</comment>
<reference evidence="5" key="1">
    <citation type="submission" date="2017-08" db="EMBL/GenBank/DDBJ databases">
        <authorList>
            <person name="Varghese N."/>
            <person name="Submissions S."/>
        </authorList>
    </citation>
    <scope>NUCLEOTIDE SEQUENCE [LARGE SCALE GENOMIC DNA]</scope>
    <source>
        <strain evidence="5">JA234</strain>
    </source>
</reference>
<organism evidence="4 5">
    <name type="scientific">Cereibacter ovatus</name>
    <dbReference type="NCBI Taxonomy" id="439529"/>
    <lineage>
        <taxon>Bacteria</taxon>
        <taxon>Pseudomonadati</taxon>
        <taxon>Pseudomonadota</taxon>
        <taxon>Alphaproteobacteria</taxon>
        <taxon>Rhodobacterales</taxon>
        <taxon>Paracoccaceae</taxon>
        <taxon>Cereibacter</taxon>
    </lineage>
</organism>
<evidence type="ECO:0000256" key="1">
    <source>
        <dbReference type="ARBA" id="ARBA00035012"/>
    </source>
</evidence>
<feature type="domain" description="Piwi" evidence="3">
    <location>
        <begin position="152"/>
        <end position="470"/>
    </location>
</feature>
<sequence>MANPALTKLPPFTLLDEPDLSFSPSDVTQVDVHPLRGLLNFGPYSKGSFGSYTSRVRIATVGPKSAFHRRGDLMRLLLDVHRPSDRSEYVPEYPGFARLFHVALESAPAIAHVKWPERLDELPGNGDAQHRLCLAMEAALRQLDTVRNEFDVVLVHFPDSWNTTTRTKFFDAHDVLKALGARYNIPTQVLNDRVFTFTHKASLAWRLATALYVKAAGTPWKLAPLKGVPADTAYIGLAYALRGDQRDAHYVTCCSQVFDMDGGGMQFVAFEAQDPVADVAEARRNPFLSRDDMRAVLSRSLALYQGRNAGNLPKRMVIHKTTAFTDGEIEGAFDALAGVPEIECVEVSSSSCWRGVWLIKSGVEKPPSRPSGFPVPRGTMVVRSGNSALVWVAGNAPGVSTKGDYYQGKKSIPRPLHLIRHAGSGPLELTAHEALALTKMDWNNDALYDPVPVSIRYSQRLAKTIANVPDLPRNVYPYRLFM</sequence>
<dbReference type="Gene3D" id="3.30.420.10">
    <property type="entry name" value="Ribonuclease H-like superfamily/Ribonuclease H"/>
    <property type="match status" value="1"/>
</dbReference>
<evidence type="ECO:0000256" key="2">
    <source>
        <dbReference type="ARBA" id="ARBA00035032"/>
    </source>
</evidence>